<proteinExistence type="predicted"/>
<dbReference type="GO" id="GO:0006261">
    <property type="term" value="P:DNA-templated DNA replication"/>
    <property type="evidence" value="ECO:0007669"/>
    <property type="project" value="TreeGrafter"/>
</dbReference>
<dbReference type="SUPFAM" id="SSF52540">
    <property type="entry name" value="P-loop containing nucleoside triphosphate hydrolases"/>
    <property type="match status" value="1"/>
</dbReference>
<dbReference type="RefSeq" id="WP_005029641.1">
    <property type="nucleotide sequence ID" value="NZ_KE150238.1"/>
</dbReference>
<comment type="caution">
    <text evidence="1">The sequence shown here is derived from an EMBL/GenBank/DDBJ whole genome shotgun (WGS) entry which is preliminary data.</text>
</comment>
<gene>
    <name evidence="1" type="ORF">HMPREF0179_03152</name>
</gene>
<evidence type="ECO:0000313" key="2">
    <source>
        <dbReference type="Proteomes" id="UP000006034"/>
    </source>
</evidence>
<dbReference type="OrthoDB" id="9811073at2"/>
<dbReference type="InterPro" id="IPR027417">
    <property type="entry name" value="P-loop_NTPase"/>
</dbReference>
<dbReference type="GeneID" id="78084460"/>
<dbReference type="EMBL" id="ADCP02000001">
    <property type="protein sequence ID" value="EFV43037.1"/>
    <property type="molecule type" value="Genomic_DNA"/>
</dbReference>
<sequence length="310" mass="33753">MAVKTTRTATEEQLPTREEAEAAFALALDARQERVRAALNKLASDPPQVLILEGGSVAERFSVALWHAARLNCPEGRPPCLHCPACLQIGANLFHDLYVLDGREGSIKIETVRELRTILGEAPRGDGKRVVILAEAQSLGVEAANALLKSLEEPRPGVCFLLLAPQRERLLPTLVSRGWVVTLAWPEAGTPSTPELFQWEEALAEFMASGQGWLDKTSGKGAVDAALARRIVLSVQKAQAALHAGRDGGPLGRRLAILPEAGHLHVNDLLAQCQESLDYMVSPPLVLNWLATRLHIVYRHARLRGRKPTA</sequence>
<dbReference type="Proteomes" id="UP000006034">
    <property type="component" value="Unassembled WGS sequence"/>
</dbReference>
<dbReference type="Pfam" id="PF13177">
    <property type="entry name" value="DNA_pol3_delta2"/>
    <property type="match status" value="1"/>
</dbReference>
<organism evidence="1 2">
    <name type="scientific">Bilophila wadsworthia (strain 3_1_6)</name>
    <dbReference type="NCBI Taxonomy" id="563192"/>
    <lineage>
        <taxon>Bacteria</taxon>
        <taxon>Pseudomonadati</taxon>
        <taxon>Thermodesulfobacteriota</taxon>
        <taxon>Desulfovibrionia</taxon>
        <taxon>Desulfovibrionales</taxon>
        <taxon>Desulfovibrionaceae</taxon>
        <taxon>Bilophila</taxon>
    </lineage>
</organism>
<protein>
    <submittedName>
        <fullName evidence="1">DNA polymerase III subunit delta</fullName>
    </submittedName>
</protein>
<dbReference type="STRING" id="563192.HMPREF0179_03152"/>
<dbReference type="InterPro" id="IPR050238">
    <property type="entry name" value="DNA_Rep/Repair_Clamp_Loader"/>
</dbReference>
<evidence type="ECO:0000313" key="1">
    <source>
        <dbReference type="EMBL" id="EFV43037.1"/>
    </source>
</evidence>
<dbReference type="PANTHER" id="PTHR11669:SF8">
    <property type="entry name" value="DNA POLYMERASE III SUBUNIT DELTA"/>
    <property type="match status" value="1"/>
</dbReference>
<reference evidence="1 2" key="1">
    <citation type="submission" date="2010-10" db="EMBL/GenBank/DDBJ databases">
        <authorList>
            <consortium name="The Broad Institute Genome Sequencing Platform"/>
            <person name="Ward D."/>
            <person name="Earl A."/>
            <person name="Feldgarden M."/>
            <person name="Young S.K."/>
            <person name="Gargeya S."/>
            <person name="Zeng Q."/>
            <person name="Alvarado L."/>
            <person name="Berlin A."/>
            <person name="Bochicchio J."/>
            <person name="Chapman S.B."/>
            <person name="Chen Z."/>
            <person name="Freedman E."/>
            <person name="Gellesch M."/>
            <person name="Goldberg J."/>
            <person name="Griggs A."/>
            <person name="Gujja S."/>
            <person name="Heilman E."/>
            <person name="Heiman D."/>
            <person name="Howarth C."/>
            <person name="Mehta T."/>
            <person name="Neiman D."/>
            <person name="Pearson M."/>
            <person name="Roberts A."/>
            <person name="Saif S."/>
            <person name="Shea T."/>
            <person name="Shenoy N."/>
            <person name="Sisk P."/>
            <person name="Stolte C."/>
            <person name="Sykes S."/>
            <person name="White J."/>
            <person name="Yandava C."/>
            <person name="Allen-Vercoe E."/>
            <person name="Sibley C."/>
            <person name="Ambrose C.E."/>
            <person name="Strauss J."/>
            <person name="Daigneault M."/>
            <person name="Haas B."/>
            <person name="Nusbaum C."/>
            <person name="Birren B."/>
        </authorList>
    </citation>
    <scope>NUCLEOTIDE SEQUENCE [LARGE SCALE GENOMIC DNA]</scope>
    <source>
        <strain evidence="1 2">3_1_6</strain>
    </source>
</reference>
<name>E5YAD1_BILW3</name>
<reference evidence="1 2" key="2">
    <citation type="submission" date="2013-04" db="EMBL/GenBank/DDBJ databases">
        <title>The Genome Sequence of Bilophila wadsworthia 3_1_6.</title>
        <authorList>
            <consortium name="The Broad Institute Genomics Platform"/>
            <person name="Earl A."/>
            <person name="Ward D."/>
            <person name="Feldgarden M."/>
            <person name="Gevers D."/>
            <person name="Sibley C."/>
            <person name="Strauss J."/>
            <person name="Allen-Vercoe E."/>
            <person name="Walker B."/>
            <person name="Young S."/>
            <person name="Zeng Q."/>
            <person name="Gargeya S."/>
            <person name="Fitzgerald M."/>
            <person name="Haas B."/>
            <person name="Abouelleil A."/>
            <person name="Allen A.W."/>
            <person name="Alvarado L."/>
            <person name="Arachchi H.M."/>
            <person name="Berlin A.M."/>
            <person name="Chapman S.B."/>
            <person name="Gainer-Dewar J."/>
            <person name="Goldberg J."/>
            <person name="Griggs A."/>
            <person name="Gujja S."/>
            <person name="Hansen M."/>
            <person name="Howarth C."/>
            <person name="Imamovic A."/>
            <person name="Ireland A."/>
            <person name="Larimer J."/>
            <person name="McCowan C."/>
            <person name="Murphy C."/>
            <person name="Pearson M."/>
            <person name="Poon T.W."/>
            <person name="Priest M."/>
            <person name="Roberts A."/>
            <person name="Saif S."/>
            <person name="Shea T."/>
            <person name="Sisk P."/>
            <person name="Sykes S."/>
            <person name="Wortman J."/>
            <person name="Nusbaum C."/>
            <person name="Birren B."/>
        </authorList>
    </citation>
    <scope>NUCLEOTIDE SEQUENCE [LARGE SCALE GENOMIC DNA]</scope>
    <source>
        <strain evidence="1 2">3_1_6</strain>
    </source>
</reference>
<dbReference type="AlphaFoldDB" id="E5YAD1"/>
<keyword evidence="2" id="KW-1185">Reference proteome</keyword>
<dbReference type="eggNOG" id="COG0470">
    <property type="taxonomic scope" value="Bacteria"/>
</dbReference>
<dbReference type="Gene3D" id="3.40.50.300">
    <property type="entry name" value="P-loop containing nucleotide triphosphate hydrolases"/>
    <property type="match status" value="1"/>
</dbReference>
<accession>E5YAD1</accession>
<dbReference type="PANTHER" id="PTHR11669">
    <property type="entry name" value="REPLICATION FACTOR C / DNA POLYMERASE III GAMMA-TAU SUBUNIT"/>
    <property type="match status" value="1"/>
</dbReference>
<dbReference type="HOGENOM" id="CLU_066187_0_0_7"/>